<evidence type="ECO:0000259" key="6">
    <source>
        <dbReference type="PROSITE" id="PS51717"/>
    </source>
</evidence>
<dbReference type="GO" id="GO:0003677">
    <property type="term" value="F:DNA binding"/>
    <property type="evidence" value="ECO:0007669"/>
    <property type="project" value="UniProtKB-KW"/>
</dbReference>
<dbReference type="InterPro" id="IPR057365">
    <property type="entry name" value="URGCP"/>
</dbReference>
<sequence>MDNSKAENVSSISVTLNWEKPATGMKKYHVTCESDGQNIQEKTTELSTVTFHGLKPGTPYSFHIVTVLTNGKRSTAASTSADTTFKLKAIDLAAGKGNRAAAREFGLNESMIRRWKQPREELTQCKKTTKAFRGKKSRWHELENDLEDWVNAQRADGRGVSTVQIRLKTKTITTAMKFEDFRGGPSWCLRFMRRKGLSIRARTTLCQQLPPGYEEKVSNFRKFTHANIAELSIGPHDIINILVIPAPEKITAKSVTINSVSLSWDPPENINTFEVTYSSGTHSETLKIIGSSVAEVKDLHPGTEYTFSLVSVAENGARSETLTVSQCTEPAPPDNIKVENVSSTSVILSWDEAGTGIKEYHVTCESDGQNIQEKTTELSTVTFHALKPGTTYSFHIVTVLTNGKRSTAASTSADTMIPAPEKITAKSVTINSVSLSWDPPENINTFEVTYSSGTHSETQRIIGSSVAEVKDLHPGTEYTFSLVSVAENGARSETLTVSQCTEPAPPDNIKVENVSSTSVILSWDEAGTGIKEYHVTCESDGQNIQEKTTEPSTVTFHALKPGTTYSFHIVTVLTNGKRSTAASTSADTMIPAPEKITAKSVTINSVSLSWDPPESINTFEVTYSSGTHSETLKIIGSSVAEVKDLHPGTEYTFSLVSVAENGARKPAPPDNIKVENVSKPAQMDNSEAENVSSISVTLNWEKPATGTKEYQVTCESDGQNIQEKTTELSTVTFHALKPEITYSFHIVTVLTNGKRSTAASTVIPAPEKITVKSVTINSVSLSWDPPENLNTFEVTYSSGTHSETLKITGSNVAEVKDLHPGTEYTFSLVSVGENGARSETLTLSQCTEPAPPDNIKVENVSSTSVTLSWDEAGTGIKEYHVTCECNGQNIQEKTTESSTVTFHTLKPGTTYSFHIVTVLTNGKRSTAASTSASTSTVLTGLLQDLDLEQCHPEKLSLSRVLEIGRESVTDESVQSLSSLPWLFLKKLMMVNVTARSVKLVPSNDTNSNDTDWDSDEEKPREIKDINPLDIITALFLCSDSFLQQEMALKMSLCQFSVPLLLPNCDTKQVTFMLWAMREILKKFRPHSLGDPRGFVEERIVVSNIPLVSFVRLGKFSLSKSHILNMLLSNPQQYHDTFVHHNMDSGDALKRISNGLVEISWYLPCGNKSIDIFPEPVAVANLRGDISTFETQYHFLCQTSAAVFVFFDQLDSNYKMPPSPHVKAQLYLVGNAQSSTFNYDTLKNEAKHLGLKKGNVILKDKKNDADFIRTLRSVVTDVITNNPHKMTLEQMTTVAHELGIRVDEDTVECQNAKRNADEITSKIQDIQQFKEEQLPLQGDIWMEVARVEKEECRLRKAWNQDIEQYKSDLRKKKMELRQKQKQYDVSEAMKCFISALSRPGLERSYFLKWMKMNLDNLSREKLSTLREQYKEKCQDSSEESKEEIAELDNKISKSSLGIEHFLREMGQLYESAVILSKNEESHKQMLHLPKLCAELLLEGFPIELVDGDASNIPLRWVSDVLGQLNSLVKPNNKMLVVTVLGVQSTGKSTLLNTMFGVQFVVSNGRCTRGAFMVLIKIKDDMRKELNCDFLLIIDTEGLKSPELAQLDYSYEHDNELATLVVGLSDVTIINIAMENSTEMKDILQIVVHAFLRMKEVGKRPKCLFVHQNVADVSAHDKNMKDRKMLLEQLNEMTQAAAKMEKNAENKKFTDVMEYDPETDSVYIPGLWHGTPPMSPVSTGYSESVYDFKKSMIDVFKKCKTSRNTVMHFLEWTESLWSAVKHENFIFSFRNSLVADSYMKVCTELSKWEWEFRKDVHTWVTTAETKISNFCNFPETSQTSDIKSFVTQLKTDACTELTKGEKNILDNIASYYKKTDCHVELVEKYRGDFENSAKSLKTELENSVTHRLDRAASLRQGMITLESIKNNHTSILEKRVLALLEECQRNKSKKSVEELRSDFENTWDQTICELSFEGIKKEDVMGSVFGQVLINLKHKRISVAHDLDKISFEKKFGLKPFTACTWWEHITHLLNQSWIKDIQVMSSNLIAKCKQSAANIRAEETNYDETHIREILNLIDETLKANEHLKTDKKFEENLKLHICSIAGREFQKMHESFIQKNDPRRCLERNKEKYWTDFKDLFFDHDQCQRKADEFTKYCLRPAIESYISKVLGTDIVDEVLSSKGSVNFSSRGSFQYSLLKQLLDESDFENYVCYISSYEEFVKDWISDQVTKHCSEEKMSKLEEKHLTVAIKSIEEAISKTQKDTEISSNIKDFINNFCTVLRDRLTVSHEARVNFLTLNNANQDQFVKHLKKSLEELEVDLKESFQKRNLEDKLKTLKLKPQDVLFKQMFGCGKQCPFCKAPCEAGGEKHSNHSASIHRPEGLGRYRWESSGKLMIDICSSLVHSESRFKCTETKDKWHPYKDYREIFPDWNIIPDSSIQASDYWKYVMAKFNEEFAKQYNAQPADIPSEWKNIKKEQAEKVLNKYYNMH</sequence>
<feature type="domain" description="Fibronectin type-III" evidence="4">
    <location>
        <begin position="332"/>
        <end position="420"/>
    </location>
</feature>
<dbReference type="RefSeq" id="XP_030635117.1">
    <property type="nucleotide sequence ID" value="XM_030779257.1"/>
</dbReference>
<dbReference type="SUPFAM" id="SSF52540">
    <property type="entry name" value="P-loop containing nucleoside triphosphate hydrolases"/>
    <property type="match status" value="1"/>
</dbReference>
<feature type="domain" description="VLIG-type G" evidence="6">
    <location>
        <begin position="1530"/>
        <end position="1775"/>
    </location>
</feature>
<dbReference type="GeneID" id="115816297"/>
<dbReference type="PROSITE" id="PS51253">
    <property type="entry name" value="HTH_CENPB"/>
    <property type="match status" value="1"/>
</dbReference>
<dbReference type="Gene3D" id="1.10.10.60">
    <property type="entry name" value="Homeodomain-like"/>
    <property type="match status" value="1"/>
</dbReference>
<feature type="domain" description="Fibronectin type-III" evidence="4">
    <location>
        <begin position="421"/>
        <end position="504"/>
    </location>
</feature>
<dbReference type="CDD" id="cd00063">
    <property type="entry name" value="FN3"/>
    <property type="match status" value="9"/>
</dbReference>
<dbReference type="PANTHER" id="PTHR14819:SF9">
    <property type="entry name" value="UP-REGULATOR OF CELL PROLIFERATION-LIKE"/>
    <property type="match status" value="1"/>
</dbReference>
<dbReference type="Pfam" id="PF25683">
    <property type="entry name" value="URGCP_GTPase"/>
    <property type="match status" value="1"/>
</dbReference>
<feature type="coiled-coil region" evidence="3">
    <location>
        <begin position="1354"/>
        <end position="1381"/>
    </location>
</feature>
<dbReference type="InterPro" id="IPR013783">
    <property type="entry name" value="Ig-like_fold"/>
</dbReference>
<proteinExistence type="inferred from homology"/>
<dbReference type="Pfam" id="PF00041">
    <property type="entry name" value="fn3"/>
    <property type="match status" value="9"/>
</dbReference>
<dbReference type="OrthoDB" id="1597724at2759"/>
<keyword evidence="3" id="KW-0175">Coiled coil</keyword>
<dbReference type="InterPro" id="IPR006600">
    <property type="entry name" value="HTH_CenpB_DNA-bd_dom"/>
</dbReference>
<dbReference type="InterPro" id="IPR036116">
    <property type="entry name" value="FN3_sf"/>
</dbReference>
<evidence type="ECO:0000259" key="4">
    <source>
        <dbReference type="PROSITE" id="PS50853"/>
    </source>
</evidence>
<evidence type="ECO:0000256" key="2">
    <source>
        <dbReference type="ARBA" id="ARBA00023125"/>
    </source>
</evidence>
<dbReference type="InterPro" id="IPR009057">
    <property type="entry name" value="Homeodomain-like_sf"/>
</dbReference>
<feature type="domain" description="Fibronectin type-III" evidence="4">
    <location>
        <begin position="1"/>
        <end position="90"/>
    </location>
</feature>
<dbReference type="InParanoid" id="A0A6J2VSR7"/>
<comment type="similarity">
    <text evidence="1">Belongs to the TRAFAC class dynamin-like GTPase superfamily. Very large inducible GTPase (VLIG) family.</text>
</comment>
<dbReference type="PROSITE" id="PS50853">
    <property type="entry name" value="FN3"/>
    <property type="match status" value="8"/>
</dbReference>
<dbReference type="PROSITE" id="PS51717">
    <property type="entry name" value="G_VLIG"/>
    <property type="match status" value="1"/>
</dbReference>
<dbReference type="InterPro" id="IPR027417">
    <property type="entry name" value="P-loop_NTPase"/>
</dbReference>
<feature type="domain" description="Fibronectin type-III" evidence="4">
    <location>
        <begin position="246"/>
        <end position="331"/>
    </location>
</feature>
<dbReference type="SUPFAM" id="SSF49265">
    <property type="entry name" value="Fibronectin type III"/>
    <property type="match status" value="5"/>
</dbReference>
<reference evidence="8" key="1">
    <citation type="submission" date="2025-08" db="UniProtKB">
        <authorList>
            <consortium name="RefSeq"/>
        </authorList>
    </citation>
    <scope>IDENTIFICATION</scope>
</reference>
<evidence type="ECO:0000259" key="5">
    <source>
        <dbReference type="PROSITE" id="PS51253"/>
    </source>
</evidence>
<dbReference type="Gene3D" id="2.60.40.10">
    <property type="entry name" value="Immunoglobulins"/>
    <property type="match status" value="9"/>
</dbReference>
<dbReference type="Proteomes" id="UP000504632">
    <property type="component" value="Chromosome 7"/>
</dbReference>
<dbReference type="Pfam" id="PF25974">
    <property type="entry name" value="URGCP_9th"/>
    <property type="match status" value="1"/>
</dbReference>
<accession>A0A6J2VSR7</accession>
<evidence type="ECO:0000256" key="3">
    <source>
        <dbReference type="SAM" id="Coils"/>
    </source>
</evidence>
<organism evidence="7 8">
    <name type="scientific">Chanos chanos</name>
    <name type="common">Milkfish</name>
    <name type="synonym">Mugil chanos</name>
    <dbReference type="NCBI Taxonomy" id="29144"/>
    <lineage>
        <taxon>Eukaryota</taxon>
        <taxon>Metazoa</taxon>
        <taxon>Chordata</taxon>
        <taxon>Craniata</taxon>
        <taxon>Vertebrata</taxon>
        <taxon>Euteleostomi</taxon>
        <taxon>Actinopterygii</taxon>
        <taxon>Neopterygii</taxon>
        <taxon>Teleostei</taxon>
        <taxon>Ostariophysi</taxon>
        <taxon>Gonorynchiformes</taxon>
        <taxon>Chanidae</taxon>
        <taxon>Chanos</taxon>
    </lineage>
</organism>
<gene>
    <name evidence="8" type="primary">LOC115816297</name>
</gene>
<evidence type="ECO:0000313" key="7">
    <source>
        <dbReference type="Proteomes" id="UP000504632"/>
    </source>
</evidence>
<dbReference type="PANTHER" id="PTHR14819">
    <property type="entry name" value="GTP-BINDING"/>
    <property type="match status" value="1"/>
</dbReference>
<feature type="domain" description="Fibronectin type-III" evidence="4">
    <location>
        <begin position="594"/>
        <end position="677"/>
    </location>
</feature>
<dbReference type="SMART" id="SM00060">
    <property type="entry name" value="FN3"/>
    <property type="match status" value="9"/>
</dbReference>
<dbReference type="InterPro" id="IPR058641">
    <property type="entry name" value="GVIN1_dom"/>
</dbReference>
<dbReference type="Gene3D" id="3.40.50.300">
    <property type="entry name" value="P-loop containing nucleotide triphosphate hydrolases"/>
    <property type="match status" value="1"/>
</dbReference>
<dbReference type="InterPro" id="IPR030383">
    <property type="entry name" value="G_VLIG_dom"/>
</dbReference>
<feature type="domain" description="HTH CENPB-type" evidence="5">
    <location>
        <begin position="130"/>
        <end position="201"/>
    </location>
</feature>
<dbReference type="InterPro" id="IPR052986">
    <property type="entry name" value="VLIG_GTPase"/>
</dbReference>
<evidence type="ECO:0000313" key="8">
    <source>
        <dbReference type="RefSeq" id="XP_030635117.1"/>
    </source>
</evidence>
<keyword evidence="2" id="KW-0238">DNA-binding</keyword>
<feature type="domain" description="Fibronectin type-III" evidence="4">
    <location>
        <begin position="851"/>
        <end position="939"/>
    </location>
</feature>
<evidence type="ECO:0000256" key="1">
    <source>
        <dbReference type="ARBA" id="ARBA00006828"/>
    </source>
</evidence>
<dbReference type="Pfam" id="PF25496">
    <property type="entry name" value="URGCP"/>
    <property type="match status" value="1"/>
</dbReference>
<dbReference type="InterPro" id="IPR003961">
    <property type="entry name" value="FN3_dom"/>
</dbReference>
<feature type="coiled-coil region" evidence="3">
    <location>
        <begin position="1418"/>
        <end position="1449"/>
    </location>
</feature>
<dbReference type="Pfam" id="PF03221">
    <property type="entry name" value="HTH_Tnp_Tc5"/>
    <property type="match status" value="1"/>
</dbReference>
<dbReference type="SMART" id="SM00674">
    <property type="entry name" value="CENPB"/>
    <property type="match status" value="1"/>
</dbReference>
<keyword evidence="7" id="KW-1185">Reference proteome</keyword>
<protein>
    <submittedName>
        <fullName evidence="8">Interferon-induced very large GTPase 1-like</fullName>
    </submittedName>
</protein>
<dbReference type="GO" id="GO:0005525">
    <property type="term" value="F:GTP binding"/>
    <property type="evidence" value="ECO:0007669"/>
    <property type="project" value="InterPro"/>
</dbReference>
<feature type="domain" description="Fibronectin type-III" evidence="4">
    <location>
        <begin position="765"/>
        <end position="850"/>
    </location>
</feature>
<feature type="domain" description="Fibronectin type-III" evidence="4">
    <location>
        <begin position="505"/>
        <end position="593"/>
    </location>
</feature>
<name>A0A6J2VSR7_CHACN</name>
<dbReference type="SUPFAM" id="SSF46689">
    <property type="entry name" value="Homeodomain-like"/>
    <property type="match status" value="1"/>
</dbReference>